<protein>
    <submittedName>
        <fullName evidence="3">Uncharacterized protein</fullName>
    </submittedName>
</protein>
<feature type="coiled-coil region" evidence="1">
    <location>
        <begin position="63"/>
        <end position="90"/>
    </location>
</feature>
<keyword evidence="2" id="KW-1133">Transmembrane helix</keyword>
<dbReference type="AlphaFoldDB" id="A0A1J5S333"/>
<evidence type="ECO:0000313" key="3">
    <source>
        <dbReference type="EMBL" id="OIQ96187.1"/>
    </source>
</evidence>
<evidence type="ECO:0000256" key="2">
    <source>
        <dbReference type="SAM" id="Phobius"/>
    </source>
</evidence>
<comment type="caution">
    <text evidence="3">The sequence shown here is derived from an EMBL/GenBank/DDBJ whole genome shotgun (WGS) entry which is preliminary data.</text>
</comment>
<accession>A0A1J5S333</accession>
<evidence type="ECO:0000256" key="1">
    <source>
        <dbReference type="SAM" id="Coils"/>
    </source>
</evidence>
<name>A0A1J5S333_9ZZZZ</name>
<keyword evidence="2" id="KW-0812">Transmembrane</keyword>
<organism evidence="3">
    <name type="scientific">mine drainage metagenome</name>
    <dbReference type="NCBI Taxonomy" id="410659"/>
    <lineage>
        <taxon>unclassified sequences</taxon>
        <taxon>metagenomes</taxon>
        <taxon>ecological metagenomes</taxon>
    </lineage>
</organism>
<dbReference type="EMBL" id="MLJW01000153">
    <property type="protein sequence ID" value="OIQ96187.1"/>
    <property type="molecule type" value="Genomic_DNA"/>
</dbReference>
<feature type="transmembrane region" description="Helical" evidence="2">
    <location>
        <begin position="21"/>
        <end position="42"/>
    </location>
</feature>
<gene>
    <name evidence="3" type="ORF">GALL_218160</name>
</gene>
<reference evidence="3" key="1">
    <citation type="submission" date="2016-10" db="EMBL/GenBank/DDBJ databases">
        <title>Sequence of Gallionella enrichment culture.</title>
        <authorList>
            <person name="Poehlein A."/>
            <person name="Muehling M."/>
            <person name="Daniel R."/>
        </authorList>
    </citation>
    <scope>NUCLEOTIDE SEQUENCE</scope>
</reference>
<sequence length="224" mass="24461">MADFNLIPADYSKAQFVRRCVRQLLIACVSVVVVVSVARLVLNQVMSSEKTIIARVEKEQQILAKSKAEAGRYRQQILLAENKLAELDELRGRARLSLLLQAIDAAYSDSIWFDELRFSQRDLVATGNIGSLRGGARSDIIVGPKQNGSVAGAVRPLATVGQRVAIIGHATNYTRLAEFMRSLGSQPGIAAVRLQDTGLGSYSNSTVINLTLVLLVDDKVREPR</sequence>
<proteinExistence type="predicted"/>
<keyword evidence="2" id="KW-0472">Membrane</keyword>
<keyword evidence="1" id="KW-0175">Coiled coil</keyword>